<dbReference type="Pfam" id="PF13229">
    <property type="entry name" value="Beta_helix"/>
    <property type="match status" value="1"/>
</dbReference>
<gene>
    <name evidence="4" type="ORF">A3F83_14150</name>
</gene>
<proteinExistence type="predicted"/>
<dbReference type="InterPro" id="IPR012334">
    <property type="entry name" value="Pectin_lyas_fold"/>
</dbReference>
<feature type="transmembrane region" description="Helical" evidence="2">
    <location>
        <begin position="12"/>
        <end position="34"/>
    </location>
</feature>
<comment type="caution">
    <text evidence="4">The sequence shown here is derived from an EMBL/GenBank/DDBJ whole genome shotgun (WGS) entry which is preliminary data.</text>
</comment>
<dbReference type="InterPro" id="IPR039448">
    <property type="entry name" value="Beta_helix"/>
</dbReference>
<name>A0A1F5YZF9_9BACT</name>
<evidence type="ECO:0000256" key="2">
    <source>
        <dbReference type="SAM" id="Phobius"/>
    </source>
</evidence>
<feature type="domain" description="Right handed beta helix" evidence="3">
    <location>
        <begin position="109"/>
        <end position="235"/>
    </location>
</feature>
<reference evidence="4 5" key="1">
    <citation type="journal article" date="2016" name="Nat. Commun.">
        <title>Thousands of microbial genomes shed light on interconnected biogeochemical processes in an aquifer system.</title>
        <authorList>
            <person name="Anantharaman K."/>
            <person name="Brown C.T."/>
            <person name="Hug L.A."/>
            <person name="Sharon I."/>
            <person name="Castelle C.J."/>
            <person name="Probst A.J."/>
            <person name="Thomas B.C."/>
            <person name="Singh A."/>
            <person name="Wilkins M.J."/>
            <person name="Karaoz U."/>
            <person name="Brodie E.L."/>
            <person name="Williams K.H."/>
            <person name="Hubbard S.S."/>
            <person name="Banfield J.F."/>
        </authorList>
    </citation>
    <scope>NUCLEOTIDE SEQUENCE [LARGE SCALE GENOMIC DNA]</scope>
</reference>
<dbReference type="SUPFAM" id="SSF51126">
    <property type="entry name" value="Pectin lyase-like"/>
    <property type="match status" value="1"/>
</dbReference>
<dbReference type="EMBL" id="MFIX01000069">
    <property type="protein sequence ID" value="OGG05282.1"/>
    <property type="molecule type" value="Genomic_DNA"/>
</dbReference>
<dbReference type="InterPro" id="IPR006626">
    <property type="entry name" value="PbH1"/>
</dbReference>
<protein>
    <recommendedName>
        <fullName evidence="1">Probable pectate lyase C</fullName>
    </recommendedName>
</protein>
<dbReference type="InterPro" id="IPR022441">
    <property type="entry name" value="Para_beta_helix_rpt-2"/>
</dbReference>
<dbReference type="Proteomes" id="UP000179129">
    <property type="component" value="Unassembled WGS sequence"/>
</dbReference>
<keyword evidence="2" id="KW-1133">Transmembrane helix</keyword>
<dbReference type="InterPro" id="IPR011050">
    <property type="entry name" value="Pectin_lyase_fold/virulence"/>
</dbReference>
<keyword evidence="2" id="KW-0472">Membrane</keyword>
<dbReference type="InterPro" id="IPR018247">
    <property type="entry name" value="EF_Hand_1_Ca_BS"/>
</dbReference>
<keyword evidence="2" id="KW-0812">Transmembrane</keyword>
<evidence type="ECO:0000313" key="4">
    <source>
        <dbReference type="EMBL" id="OGG05282.1"/>
    </source>
</evidence>
<dbReference type="NCBIfam" id="TIGR03804">
    <property type="entry name" value="para_beta_helix"/>
    <property type="match status" value="1"/>
</dbReference>
<dbReference type="PROSITE" id="PS00018">
    <property type="entry name" value="EF_HAND_1"/>
    <property type="match status" value="1"/>
</dbReference>
<evidence type="ECO:0000313" key="5">
    <source>
        <dbReference type="Proteomes" id="UP000179129"/>
    </source>
</evidence>
<evidence type="ECO:0000256" key="1">
    <source>
        <dbReference type="ARBA" id="ARBA00016512"/>
    </source>
</evidence>
<evidence type="ECO:0000259" key="3">
    <source>
        <dbReference type="Pfam" id="PF13229"/>
    </source>
</evidence>
<sequence>MKSNSADCRFPVLLSLVLGLSFLIYLPLAARILYLSPEGDDDAPCAAGSVFRTLSRAAGCLASGDTLLVREGTYAGGVYILVKATPEAPILIRGESLSAVVSGSGAELDAIRIQDASYITLDRLTVLKANRAGCAVRFSNHVTITNCNIGDNATWGIFTSFSDDLRFEGNECYGSHEQHGIYHSNSGDRFIIRGNRVHDNSGNGIHLNGDPEMVQPGSDGVLNWGVVERNIIWGNGQSGGAGINMTHVHDILVRNNLIYKNYAAGMTIYQDTGTFEQGSKRVAVLGNTVYFAKGYGRACINIQPTTEKVLVAGNIFVCGDNQRGAIEVESDHLPTIISDRNILWGADSSRIIERKDNLLSIQSWRSLSGNDLHSILADPQFADIPGADYRLRDTSPAVDAAMPLDSVKAVLERLGGFEWILAKLDSLPYEDFLQHRRPAGGGPDIGACESGTEPEKLYDFNGDGRLGLSDVLSLILLARRDPAAGRLDVDADGRYSAADVLRLLLIICGRVKIL</sequence>
<dbReference type="AlphaFoldDB" id="A0A1F5YZF9"/>
<dbReference type="Gene3D" id="2.160.20.10">
    <property type="entry name" value="Single-stranded right-handed beta-helix, Pectin lyase-like"/>
    <property type="match status" value="1"/>
</dbReference>
<dbReference type="STRING" id="1817867.A3F83_14150"/>
<organism evidence="4 5">
    <name type="scientific">Candidatus Glassbacteria bacterium RIFCSPLOWO2_12_FULL_58_11</name>
    <dbReference type="NCBI Taxonomy" id="1817867"/>
    <lineage>
        <taxon>Bacteria</taxon>
        <taxon>Candidatus Glassiibacteriota</taxon>
    </lineage>
</organism>
<accession>A0A1F5YZF9</accession>
<dbReference type="SMART" id="SM00710">
    <property type="entry name" value="PbH1"/>
    <property type="match status" value="6"/>
</dbReference>